<keyword evidence="2" id="KW-1185">Reference proteome</keyword>
<comment type="caution">
    <text evidence="1">The sequence shown here is derived from an EMBL/GenBank/DDBJ whole genome shotgun (WGS) entry which is preliminary data.</text>
</comment>
<dbReference type="RefSeq" id="WP_325775647.1">
    <property type="nucleotide sequence ID" value="NZ_VTDN01000007.1"/>
</dbReference>
<evidence type="ECO:0000313" key="2">
    <source>
        <dbReference type="Proteomes" id="UP001339883"/>
    </source>
</evidence>
<dbReference type="Proteomes" id="UP001339883">
    <property type="component" value="Unassembled WGS sequence"/>
</dbReference>
<sequence length="167" mass="19031">MSEVIAPDNTELLTYVLGEIHNKMYVDVVRGLKQKTQEKLEAGELEPADFPVLHHFAPNVYLRQMDAKAGTFCVSKMHRTEHLNILLKGALTIITEDGLQYLKAPQILKSMPGTMRIGYFHEDTSWVTVHPTSQTDLDAIERDVIVPDDEIESFLNSIKYKKYKELA</sequence>
<organism evidence="1 2">
    <name type="scientific">Acinetobacter pollinis</name>
    <dbReference type="NCBI Taxonomy" id="2605270"/>
    <lineage>
        <taxon>Bacteria</taxon>
        <taxon>Pseudomonadati</taxon>
        <taxon>Pseudomonadota</taxon>
        <taxon>Gammaproteobacteria</taxon>
        <taxon>Moraxellales</taxon>
        <taxon>Moraxellaceae</taxon>
        <taxon>Acinetobacter</taxon>
    </lineage>
</organism>
<protein>
    <recommendedName>
        <fullName evidence="3">Cyclic nucleotide-binding domain-containing protein</fullName>
    </recommendedName>
</protein>
<reference evidence="1 2" key="1">
    <citation type="submission" date="2019-08" db="EMBL/GenBank/DDBJ databases">
        <title>Five species of Acinetobacter isolated from floral nectar and animal pollinators.</title>
        <authorList>
            <person name="Hendry T.A."/>
        </authorList>
    </citation>
    <scope>NUCLEOTIDE SEQUENCE [LARGE SCALE GENOMIC DNA]</scope>
    <source>
        <strain evidence="1 2">MD18.27</strain>
    </source>
</reference>
<dbReference type="EMBL" id="VTDN01000007">
    <property type="protein sequence ID" value="MEB5477271.1"/>
    <property type="molecule type" value="Genomic_DNA"/>
</dbReference>
<gene>
    <name evidence="1" type="ORF">I2F25_09485</name>
</gene>
<evidence type="ECO:0008006" key="3">
    <source>
        <dbReference type="Google" id="ProtNLM"/>
    </source>
</evidence>
<evidence type="ECO:0000313" key="1">
    <source>
        <dbReference type="EMBL" id="MEB5477271.1"/>
    </source>
</evidence>
<accession>A0ABU6DTU1</accession>
<proteinExistence type="predicted"/>
<name>A0ABU6DTU1_9GAMM</name>